<dbReference type="GO" id="GO:0016757">
    <property type="term" value="F:glycosyltransferase activity"/>
    <property type="evidence" value="ECO:0007669"/>
    <property type="project" value="UniProtKB-KW"/>
</dbReference>
<keyword evidence="3" id="KW-0808">Transferase</keyword>
<dbReference type="GO" id="GO:0016020">
    <property type="term" value="C:membrane"/>
    <property type="evidence" value="ECO:0007669"/>
    <property type="project" value="UniProtKB-SubCell"/>
</dbReference>
<evidence type="ECO:0000256" key="6">
    <source>
        <dbReference type="ARBA" id="ARBA00023136"/>
    </source>
</evidence>
<evidence type="ECO:0000256" key="4">
    <source>
        <dbReference type="ARBA" id="ARBA00022692"/>
    </source>
</evidence>
<keyword evidence="6" id="KW-0472">Membrane</keyword>
<dbReference type="SUPFAM" id="SSF53448">
    <property type="entry name" value="Nucleotide-diphospho-sugar transferases"/>
    <property type="match status" value="1"/>
</dbReference>
<proteinExistence type="predicted"/>
<evidence type="ECO:0008006" key="10">
    <source>
        <dbReference type="Google" id="ProtNLM"/>
    </source>
</evidence>
<keyword evidence="2" id="KW-0328">Glycosyltransferase</keyword>
<gene>
    <name evidence="8" type="ORF">A1O5_12233</name>
</gene>
<name>W9VUH1_9EURO</name>
<reference evidence="8 9" key="1">
    <citation type="submission" date="2013-03" db="EMBL/GenBank/DDBJ databases">
        <title>The Genome Sequence of Cladophialophora psammophila CBS 110553.</title>
        <authorList>
            <consortium name="The Broad Institute Genomics Platform"/>
            <person name="Cuomo C."/>
            <person name="de Hoog S."/>
            <person name="Gorbushina A."/>
            <person name="Walker B."/>
            <person name="Young S.K."/>
            <person name="Zeng Q."/>
            <person name="Gargeya S."/>
            <person name="Fitzgerald M."/>
            <person name="Haas B."/>
            <person name="Abouelleil A."/>
            <person name="Allen A.W."/>
            <person name="Alvarado L."/>
            <person name="Arachchi H.M."/>
            <person name="Berlin A.M."/>
            <person name="Chapman S.B."/>
            <person name="Gainer-Dewar J."/>
            <person name="Goldberg J."/>
            <person name="Griggs A."/>
            <person name="Gujja S."/>
            <person name="Hansen M."/>
            <person name="Howarth C."/>
            <person name="Imamovic A."/>
            <person name="Ireland A."/>
            <person name="Larimer J."/>
            <person name="McCowan C."/>
            <person name="Murphy C."/>
            <person name="Pearson M."/>
            <person name="Poon T.W."/>
            <person name="Priest M."/>
            <person name="Roberts A."/>
            <person name="Saif S."/>
            <person name="Shea T."/>
            <person name="Sisk P."/>
            <person name="Sykes S."/>
            <person name="Wortman J."/>
            <person name="Nusbaum C."/>
            <person name="Birren B."/>
        </authorList>
    </citation>
    <scope>NUCLEOTIDE SEQUENCE [LARGE SCALE GENOMIC DNA]</scope>
    <source>
        <strain evidence="8 9">CBS 110553</strain>
    </source>
</reference>
<dbReference type="PANTHER" id="PTHR47844:SF1">
    <property type="entry name" value="EXOSTOSIN-LIKE 2"/>
    <property type="match status" value="1"/>
</dbReference>
<evidence type="ECO:0000256" key="3">
    <source>
        <dbReference type="ARBA" id="ARBA00022679"/>
    </source>
</evidence>
<dbReference type="EMBL" id="AMGX01000032">
    <property type="protein sequence ID" value="EXJ59352.1"/>
    <property type="molecule type" value="Genomic_DNA"/>
</dbReference>
<comment type="subcellular location">
    <subcellularLocation>
        <location evidence="1">Membrane</location>
    </subcellularLocation>
</comment>
<evidence type="ECO:0000256" key="7">
    <source>
        <dbReference type="ARBA" id="ARBA00023180"/>
    </source>
</evidence>
<dbReference type="RefSeq" id="XP_007750992.1">
    <property type="nucleotide sequence ID" value="XM_007752802.1"/>
</dbReference>
<dbReference type="Gene3D" id="3.90.550.10">
    <property type="entry name" value="Spore Coat Polysaccharide Biosynthesis Protein SpsA, Chain A"/>
    <property type="match status" value="1"/>
</dbReference>
<dbReference type="Pfam" id="PF13641">
    <property type="entry name" value="Glyco_tranf_2_3"/>
    <property type="match status" value="1"/>
</dbReference>
<sequence>MALASYSPSLWDFIEHRISDRNRKRYREFPLLCPEKRAYNPSDVSIIIPTVDTDPTFSECLGGLLKNKPLEVLIITTVEEEDRVRALVRAASAENNSGRTDLHILTVPKANKRDQLLRGINASKGGIMALVDDDAFWQHDTVLDHLLAPFQQEDIGLVGGPITSYLPSKRKNPDIITPWEVAAIRLRSKRHGSMKCAYEADGGINFCVSGVTALLRSEIARDPALQSAFGNDMWMGQRQNSGDDSFITRWVLFQHLFRPPGPSDDQKKPRQWKLGMQLTKEAEVGTSIMLDSRFAGQMKRWYRSGLRHRLMCLLYEPGLRGMYRTCPHMTRKMVEGMLNPVLLWVRLYCFWRTFHICPWFASFVLGIKLYGYINGLVEFANEYPFATRYLWAAVLVDRLYLISDWYCWITLGTEAWMTRQRVDDNAADVVAHRSGIKEE</sequence>
<evidence type="ECO:0000313" key="9">
    <source>
        <dbReference type="Proteomes" id="UP000019471"/>
    </source>
</evidence>
<keyword evidence="4" id="KW-0812">Transmembrane</keyword>
<organism evidence="8 9">
    <name type="scientific">Cladophialophora psammophila CBS 110553</name>
    <dbReference type="NCBI Taxonomy" id="1182543"/>
    <lineage>
        <taxon>Eukaryota</taxon>
        <taxon>Fungi</taxon>
        <taxon>Dikarya</taxon>
        <taxon>Ascomycota</taxon>
        <taxon>Pezizomycotina</taxon>
        <taxon>Eurotiomycetes</taxon>
        <taxon>Chaetothyriomycetidae</taxon>
        <taxon>Chaetothyriales</taxon>
        <taxon>Herpotrichiellaceae</taxon>
        <taxon>Cladophialophora</taxon>
    </lineage>
</organism>
<evidence type="ECO:0000313" key="8">
    <source>
        <dbReference type="EMBL" id="EXJ59352.1"/>
    </source>
</evidence>
<dbReference type="HOGENOM" id="CLU_019940_3_0_1"/>
<dbReference type="eggNOG" id="ENOG502SKHR">
    <property type="taxonomic scope" value="Eukaryota"/>
</dbReference>
<evidence type="ECO:0000256" key="2">
    <source>
        <dbReference type="ARBA" id="ARBA00022676"/>
    </source>
</evidence>
<keyword evidence="7" id="KW-0325">Glycoprotein</keyword>
<accession>W9VUH1</accession>
<comment type="caution">
    <text evidence="8">The sequence shown here is derived from an EMBL/GenBank/DDBJ whole genome shotgun (WGS) entry which is preliminary data.</text>
</comment>
<dbReference type="GeneID" id="19196919"/>
<protein>
    <recommendedName>
        <fullName evidence="10">Glycosyltransferase 2-like domain-containing protein</fullName>
    </recommendedName>
</protein>
<dbReference type="Proteomes" id="UP000019471">
    <property type="component" value="Unassembled WGS sequence"/>
</dbReference>
<evidence type="ECO:0000256" key="1">
    <source>
        <dbReference type="ARBA" id="ARBA00004370"/>
    </source>
</evidence>
<dbReference type="AlphaFoldDB" id="W9VUH1"/>
<evidence type="ECO:0000256" key="5">
    <source>
        <dbReference type="ARBA" id="ARBA00022989"/>
    </source>
</evidence>
<keyword evidence="9" id="KW-1185">Reference proteome</keyword>
<dbReference type="InterPro" id="IPR052427">
    <property type="entry name" value="Glycosyltrans_GT2/GT47"/>
</dbReference>
<dbReference type="InterPro" id="IPR029044">
    <property type="entry name" value="Nucleotide-diphossugar_trans"/>
</dbReference>
<dbReference type="STRING" id="1182543.W9VUH1"/>
<keyword evidence="5" id="KW-1133">Transmembrane helix</keyword>
<dbReference type="PANTHER" id="PTHR47844">
    <property type="entry name" value="SYNTHASE CPS1, PUTATIVE (AFU_ORTHOLOGUE AFUA_7G02500)-RELATED"/>
    <property type="match status" value="1"/>
</dbReference>
<dbReference type="OrthoDB" id="2849215at2759"/>